<evidence type="ECO:0000313" key="2">
    <source>
        <dbReference type="Proteomes" id="UP001317629"/>
    </source>
</evidence>
<protein>
    <recommendedName>
        <fullName evidence="3">Class I SAM-dependent methyltransferase</fullName>
    </recommendedName>
</protein>
<gene>
    <name evidence="1" type="ORF">SS37A_24920</name>
</gene>
<dbReference type="InterPro" id="IPR008884">
    <property type="entry name" value="TylF_MeTrfase"/>
</dbReference>
<evidence type="ECO:0008006" key="3">
    <source>
        <dbReference type="Google" id="ProtNLM"/>
    </source>
</evidence>
<proteinExistence type="predicted"/>
<keyword evidence="2" id="KW-1185">Reference proteome</keyword>
<name>A0ABM8EAE4_9HYPH</name>
<reference evidence="1 2" key="1">
    <citation type="journal article" date="2023" name="Int. J. Syst. Evol. Microbiol.">
        <title>Methylocystis iwaonis sp. nov., a type II methane-oxidizing bacterium from surface soil of a rice paddy field in Japan, and emended description of the genus Methylocystis (ex Whittenbury et al. 1970) Bowman et al. 1993.</title>
        <authorList>
            <person name="Kaise H."/>
            <person name="Sawadogo J.B."/>
            <person name="Alam M.S."/>
            <person name="Ueno C."/>
            <person name="Dianou D."/>
            <person name="Shinjo R."/>
            <person name="Asakawa S."/>
        </authorList>
    </citation>
    <scope>NUCLEOTIDE SEQUENCE [LARGE SCALE GENOMIC DNA]</scope>
    <source>
        <strain evidence="1 2">SS37A-Re</strain>
    </source>
</reference>
<dbReference type="Gene3D" id="3.40.50.150">
    <property type="entry name" value="Vaccinia Virus protein VP39"/>
    <property type="match status" value="1"/>
</dbReference>
<organism evidence="1 2">
    <name type="scientific">Methylocystis iwaonis</name>
    <dbReference type="NCBI Taxonomy" id="2885079"/>
    <lineage>
        <taxon>Bacteria</taxon>
        <taxon>Pseudomonadati</taxon>
        <taxon>Pseudomonadota</taxon>
        <taxon>Alphaproteobacteria</taxon>
        <taxon>Hyphomicrobiales</taxon>
        <taxon>Methylocystaceae</taxon>
        <taxon>Methylocystis</taxon>
    </lineage>
</organism>
<evidence type="ECO:0000313" key="1">
    <source>
        <dbReference type="EMBL" id="BDV34963.1"/>
    </source>
</evidence>
<dbReference type="Pfam" id="PF13578">
    <property type="entry name" value="Methyltransf_24"/>
    <property type="match status" value="1"/>
</dbReference>
<dbReference type="PANTHER" id="PTHR40036:SF1">
    <property type="entry name" value="MACROCIN O-METHYLTRANSFERASE"/>
    <property type="match status" value="1"/>
</dbReference>
<dbReference type="EMBL" id="AP027142">
    <property type="protein sequence ID" value="BDV34963.1"/>
    <property type="molecule type" value="Genomic_DNA"/>
</dbReference>
<sequence length="255" mass="28206">MAGTLVQDAQSLDHSTAPNVAETLRLLVETEIKRIFGMGLFPCDGANLDAVAPLAAGVDTAIFVSQHLPEAAKFPNAGALLDEAMRRREVDGLILEFGVFSGRTINRLAAQTSQQIFGFDSFEGLPEDWRPDVGKGAFRAGLPSVAPNVELVVGWFNETLPEFLERHEGPASLIHVDCDLYSSSKTVFDCCKERIIAGTILVFDEFFNYVGWRRHEYLAFMEFVEAMGVRYEYIGYVPAHQQVAVRIVSVGERTD</sequence>
<dbReference type="InterPro" id="IPR029063">
    <property type="entry name" value="SAM-dependent_MTases_sf"/>
</dbReference>
<accession>A0ABM8EAE4</accession>
<dbReference type="SUPFAM" id="SSF53335">
    <property type="entry name" value="S-adenosyl-L-methionine-dependent methyltransferases"/>
    <property type="match status" value="1"/>
</dbReference>
<dbReference type="Proteomes" id="UP001317629">
    <property type="component" value="Chromosome"/>
</dbReference>
<dbReference type="PANTHER" id="PTHR40036">
    <property type="entry name" value="MACROCIN O-METHYLTRANSFERASE"/>
    <property type="match status" value="1"/>
</dbReference>